<name>A0A5S6R5Q5_TRIMR</name>
<proteinExistence type="predicted"/>
<sequence length="105" mass="11524">MRCSAILELSTFERSRRTGFGLTQTFGRRDSSFQPGGPSLPPFKWNSIPQGSARPIFHRCKRFVHEAKAVHRVSANKTAFESSTPPSGRSIDAILAADVSSDSTK</sequence>
<dbReference type="AlphaFoldDB" id="A0A5S6R5Q5"/>
<evidence type="ECO:0000256" key="1">
    <source>
        <dbReference type="SAM" id="MobiDB-lite"/>
    </source>
</evidence>
<protein>
    <submittedName>
        <fullName evidence="3">Uncharacterized protein</fullName>
    </submittedName>
</protein>
<organism evidence="2 3">
    <name type="scientific">Trichuris muris</name>
    <name type="common">Mouse whipworm</name>
    <dbReference type="NCBI Taxonomy" id="70415"/>
    <lineage>
        <taxon>Eukaryota</taxon>
        <taxon>Metazoa</taxon>
        <taxon>Ecdysozoa</taxon>
        <taxon>Nematoda</taxon>
        <taxon>Enoplea</taxon>
        <taxon>Dorylaimia</taxon>
        <taxon>Trichinellida</taxon>
        <taxon>Trichuridae</taxon>
        <taxon>Trichuris</taxon>
    </lineage>
</organism>
<accession>A0A5S6R5Q5</accession>
<dbReference type="Proteomes" id="UP000046395">
    <property type="component" value="Unassembled WGS sequence"/>
</dbReference>
<keyword evidence="2" id="KW-1185">Reference proteome</keyword>
<evidence type="ECO:0000313" key="3">
    <source>
        <dbReference type="WBParaSite" id="TMUE_3000014542.1"/>
    </source>
</evidence>
<dbReference type="WBParaSite" id="TMUE_3000014542.1">
    <property type="protein sequence ID" value="TMUE_3000014542.1"/>
    <property type="gene ID" value="WBGene00302236"/>
</dbReference>
<reference evidence="3" key="1">
    <citation type="submission" date="2019-12" db="UniProtKB">
        <authorList>
            <consortium name="WormBaseParasite"/>
        </authorList>
    </citation>
    <scope>IDENTIFICATION</scope>
</reference>
<evidence type="ECO:0000313" key="2">
    <source>
        <dbReference type="Proteomes" id="UP000046395"/>
    </source>
</evidence>
<feature type="region of interest" description="Disordered" evidence="1">
    <location>
        <begin position="23"/>
        <end position="42"/>
    </location>
</feature>